<dbReference type="VEuPathDB" id="FungiDB:PPTG_21871"/>
<organism evidence="1 2">
    <name type="scientific">Phytophthora nicotianae (strain INRA-310)</name>
    <name type="common">Phytophthora parasitica</name>
    <dbReference type="NCBI Taxonomy" id="761204"/>
    <lineage>
        <taxon>Eukaryota</taxon>
        <taxon>Sar</taxon>
        <taxon>Stramenopiles</taxon>
        <taxon>Oomycota</taxon>
        <taxon>Peronosporomycetes</taxon>
        <taxon>Peronosporales</taxon>
        <taxon>Peronosporaceae</taxon>
        <taxon>Phytophthora</taxon>
    </lineage>
</organism>
<dbReference type="EMBL" id="KI669569">
    <property type="protein sequence ID" value="ETN16117.1"/>
    <property type="molecule type" value="Genomic_DNA"/>
</dbReference>
<name>W2QSE2_PHYN3</name>
<evidence type="ECO:0000313" key="1">
    <source>
        <dbReference type="EMBL" id="ETN16117.1"/>
    </source>
</evidence>
<proteinExistence type="predicted"/>
<evidence type="ECO:0000313" key="2">
    <source>
        <dbReference type="Proteomes" id="UP000018817"/>
    </source>
</evidence>
<accession>W2QSE2</accession>
<gene>
    <name evidence="1" type="ORF">PPTG_21871</name>
</gene>
<dbReference type="AlphaFoldDB" id="W2QSE2"/>
<sequence length="75" mass="8701">MASKRKVLTIGCHRVLAARRNLERRHLEGDVITNQNVTVQQLMYPKNTPDWQLIKPEHFERGPTPKGWKAGLEKL</sequence>
<dbReference type="RefSeq" id="XP_008898821.1">
    <property type="nucleotide sequence ID" value="XM_008900573.1"/>
</dbReference>
<reference evidence="1 2" key="2">
    <citation type="submission" date="2013-11" db="EMBL/GenBank/DDBJ databases">
        <title>The Genome Sequence of Phytophthora parasitica INRA-310.</title>
        <authorList>
            <consortium name="The Broad Institute Genomics Platform"/>
            <person name="Russ C."/>
            <person name="Tyler B."/>
            <person name="Panabieres F."/>
            <person name="Shan W."/>
            <person name="Tripathy S."/>
            <person name="Grunwald N."/>
            <person name="Machado M."/>
            <person name="Johnson C.S."/>
            <person name="Arredondo F."/>
            <person name="Hong C."/>
            <person name="Coffey M."/>
            <person name="Young S.K."/>
            <person name="Zeng Q."/>
            <person name="Gargeya S."/>
            <person name="Fitzgerald M."/>
            <person name="Abouelleil A."/>
            <person name="Alvarado L."/>
            <person name="Chapman S.B."/>
            <person name="Gainer-Dewar J."/>
            <person name="Goldberg J."/>
            <person name="Griggs A."/>
            <person name="Gujja S."/>
            <person name="Hansen M."/>
            <person name="Howarth C."/>
            <person name="Imamovic A."/>
            <person name="Ireland A."/>
            <person name="Larimer J."/>
            <person name="McCowan C."/>
            <person name="Murphy C."/>
            <person name="Pearson M."/>
            <person name="Poon T.W."/>
            <person name="Priest M."/>
            <person name="Roberts A."/>
            <person name="Saif S."/>
            <person name="Shea T."/>
            <person name="Sykes S."/>
            <person name="Wortman J."/>
            <person name="Nusbaum C."/>
            <person name="Birren B."/>
        </authorList>
    </citation>
    <scope>NUCLEOTIDE SEQUENCE [LARGE SCALE GENOMIC DNA]</scope>
    <source>
        <strain evidence="1 2">INRA-310</strain>
    </source>
</reference>
<dbReference type="Proteomes" id="UP000018817">
    <property type="component" value="Unassembled WGS sequence"/>
</dbReference>
<protein>
    <submittedName>
        <fullName evidence="1">Uncharacterized protein</fullName>
    </submittedName>
</protein>
<dbReference type="GeneID" id="20190470"/>
<reference evidence="2" key="1">
    <citation type="submission" date="2011-12" db="EMBL/GenBank/DDBJ databases">
        <authorList>
            <consortium name="The Broad Institute Genome Sequencing Platform"/>
            <person name="Russ C."/>
            <person name="Tyler B."/>
            <person name="Panabieres F."/>
            <person name="Shan W."/>
            <person name="Tripathy S."/>
            <person name="Grunwald N."/>
            <person name="Machado M."/>
            <person name="Young S.K."/>
            <person name="Zeng Q."/>
            <person name="Gargeya S."/>
            <person name="Fitzgerald M."/>
            <person name="Haas B."/>
            <person name="Abouelleil A."/>
            <person name="Alvarado L."/>
            <person name="Arachchi H.M."/>
            <person name="Berlin A."/>
            <person name="Chapman S.B."/>
            <person name="Gearin G."/>
            <person name="Goldberg J."/>
            <person name="Griggs A."/>
            <person name="Gujja S."/>
            <person name="Hansen M."/>
            <person name="Heiman D."/>
            <person name="Howarth C."/>
            <person name="Larimer J."/>
            <person name="Lui A."/>
            <person name="MacDonald P.J.P."/>
            <person name="McCowen C."/>
            <person name="Montmayeur A."/>
            <person name="Murphy C."/>
            <person name="Neiman D."/>
            <person name="Pearson M."/>
            <person name="Priest M."/>
            <person name="Roberts A."/>
            <person name="Saif S."/>
            <person name="Shea T."/>
            <person name="Sisk P."/>
            <person name="Stolte C."/>
            <person name="Sykes S."/>
            <person name="Wortman J."/>
            <person name="Nusbaum C."/>
            <person name="Birren B."/>
        </authorList>
    </citation>
    <scope>NUCLEOTIDE SEQUENCE [LARGE SCALE GENOMIC DNA]</scope>
    <source>
        <strain evidence="2">INRA-310</strain>
    </source>
</reference>